<keyword evidence="3" id="KW-1185">Reference proteome</keyword>
<dbReference type="EMBL" id="JBAKAZ010000020">
    <property type="protein sequence ID" value="MEL0629353.1"/>
    <property type="molecule type" value="Genomic_DNA"/>
</dbReference>
<evidence type="ECO:0008006" key="4">
    <source>
        <dbReference type="Google" id="ProtNLM"/>
    </source>
</evidence>
<gene>
    <name evidence="2" type="ORF">V6256_07005</name>
</gene>
<accession>A0ABU9GPW1</accession>
<keyword evidence="1" id="KW-0472">Membrane</keyword>
<dbReference type="RefSeq" id="WP_341597364.1">
    <property type="nucleotide sequence ID" value="NZ_JBAKAZ010000020.1"/>
</dbReference>
<evidence type="ECO:0000313" key="2">
    <source>
        <dbReference type="EMBL" id="MEL0629353.1"/>
    </source>
</evidence>
<keyword evidence="1" id="KW-1133">Transmembrane helix</keyword>
<name>A0ABU9GPW1_9GAMM</name>
<feature type="transmembrane region" description="Helical" evidence="1">
    <location>
        <begin position="7"/>
        <end position="24"/>
    </location>
</feature>
<evidence type="ECO:0000256" key="1">
    <source>
        <dbReference type="SAM" id="Phobius"/>
    </source>
</evidence>
<organism evidence="2 3">
    <name type="scientific">Psychromonas aquatilis</name>
    <dbReference type="NCBI Taxonomy" id="2005072"/>
    <lineage>
        <taxon>Bacteria</taxon>
        <taxon>Pseudomonadati</taxon>
        <taxon>Pseudomonadota</taxon>
        <taxon>Gammaproteobacteria</taxon>
        <taxon>Alteromonadales</taxon>
        <taxon>Psychromonadaceae</taxon>
        <taxon>Psychromonas</taxon>
    </lineage>
</organism>
<protein>
    <recommendedName>
        <fullName evidence="4">Type 4 fimbrial biogenesis protein PilX N-terminal domain-containing protein</fullName>
    </recommendedName>
</protein>
<comment type="caution">
    <text evidence="2">The sequence shown here is derived from an EMBL/GenBank/DDBJ whole genome shotgun (WGS) entry which is preliminary data.</text>
</comment>
<evidence type="ECO:0000313" key="3">
    <source>
        <dbReference type="Proteomes" id="UP001369082"/>
    </source>
</evidence>
<proteinExistence type="predicted"/>
<keyword evidence="1" id="KW-0812">Transmembrane</keyword>
<sequence length="451" mass="49358">MPYKQSGYVVLLTTVILSFAGILYTSNMVSLQVIDNKVLANQYRSSEAFVNSESGVNLILNKLSSADMTMDMLNSLPFSYPENRSSLSYNVEVDRIGNHKLSISSIGRSSDNSAFREITLQVYYNLSFNVPDAPLLSNGKLLIDAANSINDGCEGLSVDDCSSPGSVSNHLIISNPRVIDAESDEIEDNPDLAQCLYSPSSEQSNMNVIANQAIQGQLLDSEGHSRIKKVVNNNWGKAEVSGGEVFNHMSPIANLNQPESLFEYTFATKWSEAQKTLTNTPLVADIDMTLTAGVGCAQQLKNIDQNINVIYIKGDCEISASALSAVGTFTIGSTTYPKMLLMDGGKFITSENAQVSVNGILYLLPKVNDIVDENGDLVYVDGVKQTYREKVIDLAKINVNGSLLSEYDCSISRAGLSVRYDKDKLNRLYQHMGMTPTSSRYQLVAGSWRDF</sequence>
<dbReference type="Proteomes" id="UP001369082">
    <property type="component" value="Unassembled WGS sequence"/>
</dbReference>
<reference evidence="2 3" key="1">
    <citation type="submission" date="2024-02" db="EMBL/GenBank/DDBJ databases">
        <title>Bacteria isolated from the canopy kelp, Nereocystis luetkeana.</title>
        <authorList>
            <person name="Pfister C.A."/>
            <person name="Younker I.T."/>
            <person name="Light S.H."/>
        </authorList>
    </citation>
    <scope>NUCLEOTIDE SEQUENCE [LARGE SCALE GENOMIC DNA]</scope>
    <source>
        <strain evidence="2 3">TI.1.05</strain>
    </source>
</reference>